<feature type="domain" description="Thiolase C-terminal" evidence="1">
    <location>
        <begin position="280"/>
        <end position="393"/>
    </location>
</feature>
<protein>
    <submittedName>
        <fullName evidence="2">Acetyl-CoA acetyltransferase</fullName>
    </submittedName>
</protein>
<dbReference type="PANTHER" id="PTHR42870:SF1">
    <property type="entry name" value="NON-SPECIFIC LIPID-TRANSFER PROTEIN-LIKE 2"/>
    <property type="match status" value="1"/>
</dbReference>
<keyword evidence="2" id="KW-0808">Transferase</keyword>
<dbReference type="PANTHER" id="PTHR42870">
    <property type="entry name" value="ACETYL-COA C-ACETYLTRANSFERASE"/>
    <property type="match status" value="1"/>
</dbReference>
<reference evidence="2 3" key="1">
    <citation type="submission" date="2018-09" db="EMBL/GenBank/DDBJ databases">
        <authorList>
            <person name="Zhu H."/>
        </authorList>
    </citation>
    <scope>NUCLEOTIDE SEQUENCE [LARGE SCALE GENOMIC DNA]</scope>
    <source>
        <strain evidence="2 3">K1S02-61</strain>
    </source>
</reference>
<accession>A0A418Y0Q2</accession>
<dbReference type="InterPro" id="IPR016039">
    <property type="entry name" value="Thiolase-like"/>
</dbReference>
<sequence>MTIMENVPVIVGIGETDFWRRGTSPDSELALAIKAILNACGDAGIDPHQIDGFCSFADNAVHALALQGALGVAQVRLCTMAWGGGGGGSCGALSAAASAVECGRVKYAVVFRSVVQRGARFGAGGGYAGGTASGVVASGLGDIHCPGYSQPYGLMTPGQIAAMHFQRYMYNYGVGTEGLGHVATTFRDNASRNPRALMRKPMTLEDHANSRMISHPYRLFDFCQENDGACALIVTSAERARDLKGRAVRILARAEGSGDQWASLSRRSVPANNQALMVPEIYAEAGIGPSDIDVAQIYDNYSGQVLIGLEEWKLCGPGEATDFVKSGAIGRHGSLPVNTAGGLLSEGYIQGLNLVTEGVRQIRGASTSQVPGAELALVTGGSMAAPSSAVILARM</sequence>
<dbReference type="InterPro" id="IPR002155">
    <property type="entry name" value="Thiolase"/>
</dbReference>
<dbReference type="InterPro" id="IPR055140">
    <property type="entry name" value="Thiolase_C_2"/>
</dbReference>
<organism evidence="2 3">
    <name type="scientific">Massilia cavernae</name>
    <dbReference type="NCBI Taxonomy" id="2320864"/>
    <lineage>
        <taxon>Bacteria</taxon>
        <taxon>Pseudomonadati</taxon>
        <taxon>Pseudomonadota</taxon>
        <taxon>Betaproteobacteria</taxon>
        <taxon>Burkholderiales</taxon>
        <taxon>Oxalobacteraceae</taxon>
        <taxon>Telluria group</taxon>
        <taxon>Massilia</taxon>
    </lineage>
</organism>
<dbReference type="GO" id="GO:0003988">
    <property type="term" value="F:acetyl-CoA C-acyltransferase activity"/>
    <property type="evidence" value="ECO:0007669"/>
    <property type="project" value="UniProtKB-ARBA"/>
</dbReference>
<dbReference type="EMBL" id="QYUP01000092">
    <property type="protein sequence ID" value="RJG18855.1"/>
    <property type="molecule type" value="Genomic_DNA"/>
</dbReference>
<evidence type="ECO:0000259" key="1">
    <source>
        <dbReference type="Pfam" id="PF22691"/>
    </source>
</evidence>
<keyword evidence="3" id="KW-1185">Reference proteome</keyword>
<proteinExistence type="predicted"/>
<dbReference type="PIRSF" id="PIRSF000429">
    <property type="entry name" value="Ac-CoA_Ac_transf"/>
    <property type="match status" value="1"/>
</dbReference>
<dbReference type="OrthoDB" id="9790314at2"/>
<name>A0A418Y0Q2_9BURK</name>
<dbReference type="SUPFAM" id="SSF53901">
    <property type="entry name" value="Thiolase-like"/>
    <property type="match status" value="2"/>
</dbReference>
<dbReference type="Pfam" id="PF22691">
    <property type="entry name" value="Thiolase_C_1"/>
    <property type="match status" value="1"/>
</dbReference>
<dbReference type="Proteomes" id="UP000284006">
    <property type="component" value="Unassembled WGS sequence"/>
</dbReference>
<dbReference type="Gene3D" id="3.40.47.10">
    <property type="match status" value="1"/>
</dbReference>
<dbReference type="AlphaFoldDB" id="A0A418Y0Q2"/>
<gene>
    <name evidence="2" type="ORF">D3872_09720</name>
</gene>
<comment type="caution">
    <text evidence="2">The sequence shown here is derived from an EMBL/GenBank/DDBJ whole genome shotgun (WGS) entry which is preliminary data.</text>
</comment>
<evidence type="ECO:0000313" key="2">
    <source>
        <dbReference type="EMBL" id="RJG18855.1"/>
    </source>
</evidence>
<evidence type="ECO:0000313" key="3">
    <source>
        <dbReference type="Proteomes" id="UP000284006"/>
    </source>
</evidence>
<dbReference type="CDD" id="cd00829">
    <property type="entry name" value="SCP-x_thiolase"/>
    <property type="match status" value="1"/>
</dbReference>